<reference evidence="1" key="2">
    <citation type="submission" date="2013-04" db="UniProtKB">
        <authorList>
            <consortium name="EnsemblPlants"/>
        </authorList>
    </citation>
    <scope>IDENTIFICATION</scope>
</reference>
<dbReference type="EnsemblPlants" id="OB07G15150.1">
    <property type="protein sequence ID" value="OB07G15150.1"/>
    <property type="gene ID" value="OB07G15150"/>
</dbReference>
<dbReference type="HOGENOM" id="CLU_1761582_0_0_1"/>
<reference evidence="1" key="1">
    <citation type="journal article" date="2013" name="Nat. Commun.">
        <title>Whole-genome sequencing of Oryza brachyantha reveals mechanisms underlying Oryza genome evolution.</title>
        <authorList>
            <person name="Chen J."/>
            <person name="Huang Q."/>
            <person name="Gao D."/>
            <person name="Wang J."/>
            <person name="Lang Y."/>
            <person name="Liu T."/>
            <person name="Li B."/>
            <person name="Bai Z."/>
            <person name="Luis Goicoechea J."/>
            <person name="Liang C."/>
            <person name="Chen C."/>
            <person name="Zhang W."/>
            <person name="Sun S."/>
            <person name="Liao Y."/>
            <person name="Zhang X."/>
            <person name="Yang L."/>
            <person name="Song C."/>
            <person name="Wang M."/>
            <person name="Shi J."/>
            <person name="Liu G."/>
            <person name="Liu J."/>
            <person name="Zhou H."/>
            <person name="Zhou W."/>
            <person name="Yu Q."/>
            <person name="An N."/>
            <person name="Chen Y."/>
            <person name="Cai Q."/>
            <person name="Wang B."/>
            <person name="Liu B."/>
            <person name="Min J."/>
            <person name="Huang Y."/>
            <person name="Wu H."/>
            <person name="Li Z."/>
            <person name="Zhang Y."/>
            <person name="Yin Y."/>
            <person name="Song W."/>
            <person name="Jiang J."/>
            <person name="Jackson S.A."/>
            <person name="Wing R.A."/>
            <person name="Wang J."/>
            <person name="Chen M."/>
        </authorList>
    </citation>
    <scope>NUCLEOTIDE SEQUENCE [LARGE SCALE GENOMIC DNA]</scope>
    <source>
        <strain evidence="1">cv. IRGC 101232</strain>
    </source>
</reference>
<sequence length="148" mass="15821">MECTWHELVVGLEEEPTLSLAVVEPESDPPSDFVFHISPAGVVEPIPGGGFAPANSDVDWDRLEILARNDDEGRLDIVGDDQFYELLGLRAEDEAEFARQAGAHGVRLDVASATVGEGAASADGCDVTRATIPVHDEVPGERVMARGR</sequence>
<protein>
    <submittedName>
        <fullName evidence="1">Uncharacterized protein</fullName>
    </submittedName>
</protein>
<dbReference type="Proteomes" id="UP000006038">
    <property type="component" value="Chromosome 7"/>
</dbReference>
<keyword evidence="2" id="KW-1185">Reference proteome</keyword>
<name>J3MJD3_ORYBR</name>
<accession>J3MJD3</accession>
<evidence type="ECO:0000313" key="2">
    <source>
        <dbReference type="Proteomes" id="UP000006038"/>
    </source>
</evidence>
<organism evidence="1">
    <name type="scientific">Oryza brachyantha</name>
    <name type="common">malo sina</name>
    <dbReference type="NCBI Taxonomy" id="4533"/>
    <lineage>
        <taxon>Eukaryota</taxon>
        <taxon>Viridiplantae</taxon>
        <taxon>Streptophyta</taxon>
        <taxon>Embryophyta</taxon>
        <taxon>Tracheophyta</taxon>
        <taxon>Spermatophyta</taxon>
        <taxon>Magnoliopsida</taxon>
        <taxon>Liliopsida</taxon>
        <taxon>Poales</taxon>
        <taxon>Poaceae</taxon>
        <taxon>BOP clade</taxon>
        <taxon>Oryzoideae</taxon>
        <taxon>Oryzeae</taxon>
        <taxon>Oryzinae</taxon>
        <taxon>Oryza</taxon>
    </lineage>
</organism>
<dbReference type="AlphaFoldDB" id="J3MJD3"/>
<evidence type="ECO:0000313" key="1">
    <source>
        <dbReference type="EnsemblPlants" id="OB07G15150.1"/>
    </source>
</evidence>
<proteinExistence type="predicted"/>
<dbReference type="Gramene" id="OB07G15150.1">
    <property type="protein sequence ID" value="OB07G15150.1"/>
    <property type="gene ID" value="OB07G15150"/>
</dbReference>